<dbReference type="Proteomes" id="UP000249005">
    <property type="component" value="Chromosome 1"/>
</dbReference>
<evidence type="ECO:0000313" key="2">
    <source>
        <dbReference type="Proteomes" id="UP000249005"/>
    </source>
</evidence>
<reference evidence="1 2" key="1">
    <citation type="submission" date="2018-06" db="EMBL/GenBank/DDBJ databases">
        <authorList>
            <consortium name="Pathogen Informatics"/>
            <person name="Doyle S."/>
        </authorList>
    </citation>
    <scope>NUCLEOTIDE SEQUENCE [LARGE SCALE GENOMIC DNA]</scope>
    <source>
        <strain evidence="1 2">NCTC12151</strain>
    </source>
</reference>
<dbReference type="Gene3D" id="3.20.20.150">
    <property type="entry name" value="Divalent-metal-dependent TIM barrel enzymes"/>
    <property type="match status" value="1"/>
</dbReference>
<proteinExistence type="predicted"/>
<gene>
    <name evidence="1" type="ORF">NCTC12151_01555</name>
</gene>
<organism evidence="1 2">
    <name type="scientific">Leminorella richardii</name>
    <dbReference type="NCBI Taxonomy" id="158841"/>
    <lineage>
        <taxon>Bacteria</taxon>
        <taxon>Pseudomonadati</taxon>
        <taxon>Pseudomonadota</taxon>
        <taxon>Gammaproteobacteria</taxon>
        <taxon>Enterobacterales</taxon>
        <taxon>Budviciaceae</taxon>
        <taxon>Leminorella</taxon>
    </lineage>
</organism>
<dbReference type="SUPFAM" id="SSF51658">
    <property type="entry name" value="Xylose isomerase-like"/>
    <property type="match status" value="1"/>
</dbReference>
<dbReference type="EMBL" id="LS483470">
    <property type="protein sequence ID" value="SQI40111.1"/>
    <property type="molecule type" value="Genomic_DNA"/>
</dbReference>
<protein>
    <recommendedName>
        <fullName evidence="3">Sugar phosphate isomerase/epimerase</fullName>
    </recommendedName>
</protein>
<evidence type="ECO:0008006" key="3">
    <source>
        <dbReference type="Google" id="ProtNLM"/>
    </source>
</evidence>
<keyword evidence="2" id="KW-1185">Reference proteome</keyword>
<accession>A0A2X4UMZ7</accession>
<sequence length="92" mass="10092">MSIGLSTYCFFWRASDRVASPMGLPQMLEQCAEMDVKLFQICDFEAIVQMSDAGLAALRKQAEDFGIELELGTKGVSPTCWIATYTSPANST</sequence>
<evidence type="ECO:0000313" key="1">
    <source>
        <dbReference type="EMBL" id="SQI40111.1"/>
    </source>
</evidence>
<name>A0A2X4UMZ7_9GAMM</name>
<dbReference type="InterPro" id="IPR036237">
    <property type="entry name" value="Xyl_isomerase-like_sf"/>
</dbReference>
<dbReference type="KEGG" id="lri:NCTC12151_01555"/>
<dbReference type="AlphaFoldDB" id="A0A2X4UMZ7"/>